<feature type="compositionally biased region" description="Basic residues" evidence="1">
    <location>
        <begin position="985"/>
        <end position="994"/>
    </location>
</feature>
<feature type="compositionally biased region" description="Polar residues" evidence="1">
    <location>
        <begin position="306"/>
        <end position="321"/>
    </location>
</feature>
<dbReference type="RefSeq" id="XP_024742282.1">
    <property type="nucleotide sequence ID" value="XM_024870800.1"/>
</dbReference>
<feature type="compositionally biased region" description="Basic and acidic residues" evidence="1">
    <location>
        <begin position="462"/>
        <end position="472"/>
    </location>
</feature>
<feature type="region of interest" description="Disordered" evidence="1">
    <location>
        <begin position="1093"/>
        <end position="1141"/>
    </location>
</feature>
<sequence length="1200" mass="132508">MDCNDNATILNTEEQEDEPFYCSPAYAEGDVIWPGSDSEETAEETERKRLRYEHHARRYLRGHLPVLQSAALRGPLSGWVNPWRWVSKQDDWWQPRSEDMLFTREKVMKRAADHGLGYLGPTEALAWCKASAQAEAEAQRIHPDGGRSENRDTQPEIGNTLIVYAAESPEDLPTKDESLTLNVEPTNPYLDQSMVNHHSETPFTRGNTRETTRGTKRPVDSHWLKGSYVSKRARWDGPAIATPTPHLEMGERYQRRHQSFPKRSGSDNRTGTEPSRISVSFADIPSSRRQMDITLDPDSPDAASLSHGQTSATPALNSTFRRSSLEQSVGILQQREEGIDELHDVSQQSILTSSSRNRSRRKPQRRSHGFADISVLDKAPDDLNAKTPRQNPSPSILSSGGGTQNGPLSSKSNELPKLPRKALEQKNDGNAHEVDEYSFITEVAPSSRDLETFQYRKKRKRMDSEALKRNPNDRNPTADFQESPGMISESGQNDEDEASDDQDSIEPENANKTKTSSRIDQAPIVEDEAQERSNESDQSWDFIDDAIEQPPALLADSRALVENTSPKRSSHRDHNSPTPIPQTLKPSSKTSNQRSKLSLRSSQPYQSQPLLDPRYPSPGPSAAKRRVGIFQDLNDGSTQSYNTSPPRPTLELPLKPLPQANPDNIQHDARSSKDIQDVMEDIQKTLSQNCPGFSSPASTQSDKHRSPEIGDPNEVGSLHEPPLGQPHAPCSIDANVSSQTSVAGEERTMGRAVSEISNVNELQRAKSTPHNQQNSQQKFPRAANAGKDPEPGAEAEPSNTIHTPHVQDGSFEVINGQQGQARILSSGVVGDVSIDEASITGALGEPRAAASDRIKAVNNDLESSWEGCGPQSPWAIENLESLSMNGHARINHGGQLNSGTSLVDGLDERLASPESGSLSEKPDWHHVEWPQTPPIDVITPFKNLMSPTPAPEPIASRLQGDGLPNTQSLVDAATNNPWTSSLRKPSSKKSKKRVSFSVQHPEEKETSQPDIFDSSNHSKRNPGSPPPPEHGSYVDMYDDGTATVPKFIGHFVAARQFKKILPQNRSSPMNSSPRLSAQAEAFIAADREASVEQLRSSFSPRSLSRKHTSRRDRAEEDPWLRDRSLGSLQASPKLPEKGKGNLMASFDMEDAIGDMSDFLGDWSVDAELKKAKGSKESKESESSGRRESNGCRRRRLFGLV</sequence>
<accession>A0A2J6TR07</accession>
<feature type="compositionally biased region" description="Polar residues" evidence="1">
    <location>
        <begin position="634"/>
        <end position="644"/>
    </location>
</feature>
<dbReference type="InParanoid" id="A0A2J6TR07"/>
<feature type="compositionally biased region" description="Basic and acidic residues" evidence="1">
    <location>
        <begin position="421"/>
        <end position="435"/>
    </location>
</feature>
<evidence type="ECO:0000256" key="1">
    <source>
        <dbReference type="SAM" id="MobiDB-lite"/>
    </source>
</evidence>
<protein>
    <submittedName>
        <fullName evidence="2">Uncharacterized protein</fullName>
    </submittedName>
</protein>
<dbReference type="AlphaFoldDB" id="A0A2J6TR07"/>
<feature type="compositionally biased region" description="Polar residues" evidence="1">
    <location>
        <begin position="510"/>
        <end position="519"/>
    </location>
</feature>
<feature type="compositionally biased region" description="Polar residues" evidence="1">
    <location>
        <begin position="387"/>
        <end position="398"/>
    </location>
</feature>
<gene>
    <name evidence="2" type="ORF">K444DRAFT_178679</name>
</gene>
<feature type="compositionally biased region" description="Polar residues" evidence="1">
    <location>
        <begin position="755"/>
        <end position="778"/>
    </location>
</feature>
<feature type="compositionally biased region" description="Basic and acidic residues" evidence="1">
    <location>
        <begin position="1169"/>
        <end position="1190"/>
    </location>
</feature>
<feature type="compositionally biased region" description="Basic and acidic residues" evidence="1">
    <location>
        <begin position="1111"/>
        <end position="1124"/>
    </location>
</feature>
<feature type="region of interest" description="Disordered" evidence="1">
    <location>
        <begin position="1169"/>
        <end position="1200"/>
    </location>
</feature>
<reference evidence="2 3" key="1">
    <citation type="submission" date="2016-04" db="EMBL/GenBank/DDBJ databases">
        <title>A degradative enzymes factory behind the ericoid mycorrhizal symbiosis.</title>
        <authorList>
            <consortium name="DOE Joint Genome Institute"/>
            <person name="Martino E."/>
            <person name="Morin E."/>
            <person name="Grelet G."/>
            <person name="Kuo A."/>
            <person name="Kohler A."/>
            <person name="Daghino S."/>
            <person name="Barry K."/>
            <person name="Choi C."/>
            <person name="Cichocki N."/>
            <person name="Clum A."/>
            <person name="Copeland A."/>
            <person name="Hainaut M."/>
            <person name="Haridas S."/>
            <person name="Labutti K."/>
            <person name="Lindquist E."/>
            <person name="Lipzen A."/>
            <person name="Khouja H.-R."/>
            <person name="Murat C."/>
            <person name="Ohm R."/>
            <person name="Olson A."/>
            <person name="Spatafora J."/>
            <person name="Veneault-Fourrey C."/>
            <person name="Henrissat B."/>
            <person name="Grigoriev I."/>
            <person name="Martin F."/>
            <person name="Perotto S."/>
        </authorList>
    </citation>
    <scope>NUCLEOTIDE SEQUENCE [LARGE SCALE GENOMIC DNA]</scope>
    <source>
        <strain evidence="2 3">E</strain>
    </source>
</reference>
<feature type="compositionally biased region" description="Basic and acidic residues" evidence="1">
    <location>
        <begin position="665"/>
        <end position="676"/>
    </location>
</feature>
<keyword evidence="3" id="KW-1185">Reference proteome</keyword>
<feature type="compositionally biased region" description="Basic residues" evidence="1">
    <location>
        <begin position="357"/>
        <end position="368"/>
    </location>
</feature>
<name>A0A2J6TR07_9HELO</name>
<feature type="compositionally biased region" description="Polar residues" evidence="1">
    <location>
        <begin position="684"/>
        <end position="700"/>
    </location>
</feature>
<feature type="compositionally biased region" description="Polar residues" evidence="1">
    <location>
        <begin position="964"/>
        <end position="979"/>
    </location>
</feature>
<organism evidence="2 3">
    <name type="scientific">Hyaloscypha bicolor E</name>
    <dbReference type="NCBI Taxonomy" id="1095630"/>
    <lineage>
        <taxon>Eukaryota</taxon>
        <taxon>Fungi</taxon>
        <taxon>Dikarya</taxon>
        <taxon>Ascomycota</taxon>
        <taxon>Pezizomycotina</taxon>
        <taxon>Leotiomycetes</taxon>
        <taxon>Helotiales</taxon>
        <taxon>Hyaloscyphaceae</taxon>
        <taxon>Hyaloscypha</taxon>
        <taxon>Hyaloscypha bicolor</taxon>
    </lineage>
</organism>
<proteinExistence type="predicted"/>
<evidence type="ECO:0000313" key="3">
    <source>
        <dbReference type="Proteomes" id="UP000235371"/>
    </source>
</evidence>
<feature type="compositionally biased region" description="Basic residues" evidence="1">
    <location>
        <begin position="1191"/>
        <end position="1200"/>
    </location>
</feature>
<feature type="compositionally biased region" description="Acidic residues" evidence="1">
    <location>
        <begin position="492"/>
        <end position="506"/>
    </location>
</feature>
<feature type="compositionally biased region" description="Polar residues" evidence="1">
    <location>
        <begin position="267"/>
        <end position="278"/>
    </location>
</feature>
<feature type="compositionally biased region" description="Basic and acidic residues" evidence="1">
    <location>
        <begin position="207"/>
        <end position="220"/>
    </location>
</feature>
<evidence type="ECO:0000313" key="2">
    <source>
        <dbReference type="EMBL" id="PMD65378.1"/>
    </source>
</evidence>
<feature type="region of interest" description="Disordered" evidence="1">
    <location>
        <begin position="237"/>
        <end position="321"/>
    </location>
</feature>
<dbReference type="Proteomes" id="UP000235371">
    <property type="component" value="Unassembled WGS sequence"/>
</dbReference>
<dbReference type="EMBL" id="KZ613746">
    <property type="protein sequence ID" value="PMD65378.1"/>
    <property type="molecule type" value="Genomic_DNA"/>
</dbReference>
<feature type="region of interest" description="Disordered" evidence="1">
    <location>
        <begin position="343"/>
        <end position="814"/>
    </location>
</feature>
<feature type="region of interest" description="Disordered" evidence="1">
    <location>
        <begin position="908"/>
        <end position="1037"/>
    </location>
</feature>
<feature type="region of interest" description="Disordered" evidence="1">
    <location>
        <begin position="199"/>
        <end position="220"/>
    </location>
</feature>
<dbReference type="STRING" id="1095630.A0A2J6TR07"/>
<feature type="compositionally biased region" description="Polar residues" evidence="1">
    <location>
        <begin position="584"/>
        <end position="609"/>
    </location>
</feature>
<dbReference type="OrthoDB" id="5419922at2759"/>
<dbReference type="GeneID" id="36578882"/>